<dbReference type="GO" id="GO:0016787">
    <property type="term" value="F:hydrolase activity"/>
    <property type="evidence" value="ECO:0007669"/>
    <property type="project" value="UniProtKB-KW"/>
</dbReference>
<dbReference type="AlphaFoldDB" id="S1RR32"/>
<evidence type="ECO:0000256" key="1">
    <source>
        <dbReference type="ARBA" id="ARBA00022741"/>
    </source>
</evidence>
<proteinExistence type="predicted"/>
<dbReference type="InterPro" id="IPR011335">
    <property type="entry name" value="Restrct_endonuc-II-like"/>
</dbReference>
<dbReference type="InterPro" id="IPR017482">
    <property type="entry name" value="Lambda-type_endonuclease"/>
</dbReference>
<dbReference type="Proteomes" id="UP000017415">
    <property type="component" value="Unassembled WGS sequence"/>
</dbReference>
<dbReference type="InterPro" id="IPR019080">
    <property type="entry name" value="YqaJ_viral_recombinase"/>
</dbReference>
<dbReference type="EMBL" id="AHYS01000006">
    <property type="protein sequence ID" value="ESK61288.1"/>
    <property type="molecule type" value="Genomic_DNA"/>
</dbReference>
<dbReference type="GO" id="GO:0004386">
    <property type="term" value="F:helicase activity"/>
    <property type="evidence" value="ECO:0007669"/>
    <property type="project" value="UniProtKB-KW"/>
</dbReference>
<dbReference type="eggNOG" id="COG5377">
    <property type="taxonomic scope" value="Bacteria"/>
</dbReference>
<comment type="caution">
    <text evidence="7">The sequence shown here is derived from an EMBL/GenBank/DDBJ whole genome shotgun (WGS) entry which is preliminary data.</text>
</comment>
<organism evidence="7 8">
    <name type="scientific">Enterococcus cecorum DSM 20682 = ATCC 43198</name>
    <dbReference type="NCBI Taxonomy" id="1121864"/>
    <lineage>
        <taxon>Bacteria</taxon>
        <taxon>Bacillati</taxon>
        <taxon>Bacillota</taxon>
        <taxon>Bacilli</taxon>
        <taxon>Lactobacillales</taxon>
        <taxon>Enterococcaceae</taxon>
        <taxon>Enterococcus</taxon>
    </lineage>
</organism>
<keyword evidence="1" id="KW-0547">Nucleotide-binding</keyword>
<protein>
    <recommendedName>
        <fullName evidence="6">YqaJ viral recombinase domain-containing protein</fullName>
    </recommendedName>
</protein>
<keyword evidence="3" id="KW-0347">Helicase</keyword>
<evidence type="ECO:0000256" key="5">
    <source>
        <dbReference type="SAM" id="Coils"/>
    </source>
</evidence>
<dbReference type="GeneID" id="60872485"/>
<accession>S1RR32</accession>
<keyword evidence="8" id="KW-1185">Reference proteome</keyword>
<name>S1RR32_9ENTE</name>
<evidence type="ECO:0000256" key="3">
    <source>
        <dbReference type="ARBA" id="ARBA00022806"/>
    </source>
</evidence>
<dbReference type="HOGENOM" id="CLU_923597_0_0_9"/>
<feature type="domain" description="YqaJ viral recombinase" evidence="6">
    <location>
        <begin position="14"/>
        <end position="133"/>
    </location>
</feature>
<gene>
    <name evidence="7" type="ORF">OMO_01348</name>
</gene>
<dbReference type="Gene3D" id="3.90.320.10">
    <property type="match status" value="1"/>
</dbReference>
<dbReference type="NCBIfam" id="TIGR03033">
    <property type="entry name" value="phage_rel_nuc"/>
    <property type="match status" value="1"/>
</dbReference>
<feature type="coiled-coil region" evidence="5">
    <location>
        <begin position="203"/>
        <end position="237"/>
    </location>
</feature>
<dbReference type="RefSeq" id="WP_016250893.1">
    <property type="nucleotide sequence ID" value="NZ_ASWI01000003.1"/>
</dbReference>
<dbReference type="InterPro" id="IPR011604">
    <property type="entry name" value="PDDEXK-like_dom_sf"/>
</dbReference>
<evidence type="ECO:0000256" key="2">
    <source>
        <dbReference type="ARBA" id="ARBA00022801"/>
    </source>
</evidence>
<evidence type="ECO:0000256" key="4">
    <source>
        <dbReference type="ARBA" id="ARBA00022840"/>
    </source>
</evidence>
<keyword evidence="5" id="KW-0175">Coiled coil</keyword>
<dbReference type="GO" id="GO:0005524">
    <property type="term" value="F:ATP binding"/>
    <property type="evidence" value="ECO:0007669"/>
    <property type="project" value="UniProtKB-KW"/>
</dbReference>
<evidence type="ECO:0000259" key="6">
    <source>
        <dbReference type="Pfam" id="PF09588"/>
    </source>
</evidence>
<dbReference type="Pfam" id="PF09588">
    <property type="entry name" value="YqaJ"/>
    <property type="match status" value="1"/>
</dbReference>
<evidence type="ECO:0000313" key="8">
    <source>
        <dbReference type="Proteomes" id="UP000017415"/>
    </source>
</evidence>
<dbReference type="SUPFAM" id="SSF52980">
    <property type="entry name" value="Restriction endonuclease-like"/>
    <property type="match status" value="1"/>
</dbReference>
<evidence type="ECO:0000313" key="7">
    <source>
        <dbReference type="EMBL" id="ESK61288.1"/>
    </source>
</evidence>
<keyword evidence="4" id="KW-0067">ATP-binding</keyword>
<sequence>MFGLQKQDANVTENRQLYVGGSDVPVILGLSKYKTQFQLAQEKVGVVEPDHSTNPYIQYGNKLEPVIREYINTMNSLHFHPDTFIDKENMLRSNVDGIDDENKILLEIKTHGSNPTEKVYEAQMQLYFHQTGCEIGWLAMYHRPKDFDLEFDRERLAVKEIERDDATIEKILDSIETFWIRVEYLKEKPDMTESEYYSIGNDVDKLVNRVEKFELQMMQFKAQTKLLEDQQKEYREKLYQKVEENDIKKIDTGNIVITRVLPTERKSVDSKRLKEEQPDIYEEYLKVSQVKGSIRIAESKNK</sequence>
<dbReference type="PATRIC" id="fig|1121864.4.peg.704"/>
<keyword evidence="2" id="KW-0378">Hydrolase</keyword>
<reference evidence="7 8" key="1">
    <citation type="submission" date="2013-10" db="EMBL/GenBank/DDBJ databases">
        <title>The Genome Sequence of Enterococcus cecorum DSM 20682 (= ATCC 43198) (Illumina assembly).</title>
        <authorList>
            <consortium name="The Broad Institute Genomics Platform"/>
            <consortium name="The Broad Institute Genome Sequencing Center for Infectious Disease"/>
            <person name="Earl A."/>
            <person name="Russ C."/>
            <person name="Gilmore M."/>
            <person name="Surin D."/>
            <person name="Walker B."/>
            <person name="Young S."/>
            <person name="Zeng Q."/>
            <person name="Gargeya S."/>
            <person name="Fitzgerald M."/>
            <person name="Haas B."/>
            <person name="Abouelleil A."/>
            <person name="Allen A.W."/>
            <person name="Alvarado L."/>
            <person name="Arachchi H.M."/>
            <person name="Berlin A.M."/>
            <person name="Chapman S.B."/>
            <person name="Gainer-Dewar J."/>
            <person name="Goldberg J."/>
            <person name="Griggs A."/>
            <person name="Gujja S."/>
            <person name="Hansen M."/>
            <person name="Howarth C."/>
            <person name="Imamovic A."/>
            <person name="Ireland A."/>
            <person name="Larimer J."/>
            <person name="McCowan C."/>
            <person name="Murphy C."/>
            <person name="Pearson M."/>
            <person name="Poon T.W."/>
            <person name="Priest M."/>
            <person name="Roberts A."/>
            <person name="Saif S."/>
            <person name="Shea T."/>
            <person name="Sisk P."/>
            <person name="Sykes S."/>
            <person name="Wortman J."/>
            <person name="Nusbaum C."/>
            <person name="Birren B."/>
        </authorList>
    </citation>
    <scope>NUCLEOTIDE SEQUENCE [LARGE SCALE GENOMIC DNA]</scope>
    <source>
        <strain evidence="7 8">ATCC 43198</strain>
    </source>
</reference>
<dbReference type="OrthoDB" id="46225at2"/>